<feature type="compositionally biased region" description="Acidic residues" evidence="1">
    <location>
        <begin position="293"/>
        <end position="304"/>
    </location>
</feature>
<evidence type="ECO:0000313" key="3">
    <source>
        <dbReference type="EMBL" id="MBB5494622.1"/>
    </source>
</evidence>
<keyword evidence="2" id="KW-1133">Transmembrane helix</keyword>
<organism evidence="3 4">
    <name type="scientific">Nocardiopsis metallicus</name>
    <dbReference type="NCBI Taxonomy" id="179819"/>
    <lineage>
        <taxon>Bacteria</taxon>
        <taxon>Bacillati</taxon>
        <taxon>Actinomycetota</taxon>
        <taxon>Actinomycetes</taxon>
        <taxon>Streptosporangiales</taxon>
        <taxon>Nocardiopsidaceae</taxon>
        <taxon>Nocardiopsis</taxon>
    </lineage>
</organism>
<gene>
    <name evidence="3" type="ORF">HNR07_005759</name>
</gene>
<dbReference type="Pfam" id="PF11303">
    <property type="entry name" value="DUF3105"/>
    <property type="match status" value="1"/>
</dbReference>
<proteinExistence type="predicted"/>
<sequence length="310" mass="31687">MAYPNDPRQGGAQPPQGPAPGPPPPHGPPGAHQAPQGPAHGQGPAPGPGYPAPGPGYPAPGHPAQGPPPGYPPQGPPPGYPPQGPPPGYPPQGYPGGPPPPKRGASPWLIAGGIALALVLAGGAVFGGVWLYGGAVGSASGGGAGERAIEGVETFEVLDYSHVEIGERVDYDQYPPAGGQHYPTWQNCGVYDAPVTPELAVHSQEHGAVWITYDPDLPDSDVQTLTGFHTPGSYVIVSPMEGLPSAVVASGWGVQLQLDEADDPRLGEFLREYEQSPNVPEPGAACSGAVDQTQEEVEAALSDETDARRN</sequence>
<dbReference type="AlphaFoldDB" id="A0A840WEH1"/>
<feature type="region of interest" description="Disordered" evidence="1">
    <location>
        <begin position="275"/>
        <end position="310"/>
    </location>
</feature>
<feature type="region of interest" description="Disordered" evidence="1">
    <location>
        <begin position="1"/>
        <end position="102"/>
    </location>
</feature>
<feature type="compositionally biased region" description="Pro residues" evidence="1">
    <location>
        <begin position="45"/>
        <end position="102"/>
    </location>
</feature>
<evidence type="ECO:0000256" key="2">
    <source>
        <dbReference type="SAM" id="Phobius"/>
    </source>
</evidence>
<keyword evidence="2" id="KW-0472">Membrane</keyword>
<keyword evidence="4" id="KW-1185">Reference proteome</keyword>
<evidence type="ECO:0000313" key="4">
    <source>
        <dbReference type="Proteomes" id="UP000579647"/>
    </source>
</evidence>
<evidence type="ECO:0008006" key="5">
    <source>
        <dbReference type="Google" id="ProtNLM"/>
    </source>
</evidence>
<reference evidence="3 4" key="1">
    <citation type="submission" date="2020-08" db="EMBL/GenBank/DDBJ databases">
        <title>Sequencing the genomes of 1000 actinobacteria strains.</title>
        <authorList>
            <person name="Klenk H.-P."/>
        </authorList>
    </citation>
    <scope>NUCLEOTIDE SEQUENCE [LARGE SCALE GENOMIC DNA]</scope>
    <source>
        <strain evidence="3 4">DSM 44598</strain>
    </source>
</reference>
<evidence type="ECO:0000256" key="1">
    <source>
        <dbReference type="SAM" id="MobiDB-lite"/>
    </source>
</evidence>
<name>A0A840WEH1_9ACTN</name>
<keyword evidence="2" id="KW-0812">Transmembrane</keyword>
<accession>A0A840WEH1</accession>
<dbReference type="EMBL" id="JACHDO010000001">
    <property type="protein sequence ID" value="MBB5494622.1"/>
    <property type="molecule type" value="Genomic_DNA"/>
</dbReference>
<dbReference type="InterPro" id="IPR021454">
    <property type="entry name" value="DUF3105"/>
</dbReference>
<comment type="caution">
    <text evidence="3">The sequence shown here is derived from an EMBL/GenBank/DDBJ whole genome shotgun (WGS) entry which is preliminary data.</text>
</comment>
<feature type="compositionally biased region" description="Pro residues" evidence="1">
    <location>
        <begin position="15"/>
        <end position="28"/>
    </location>
</feature>
<feature type="compositionally biased region" description="Low complexity" evidence="1">
    <location>
        <begin position="29"/>
        <end position="43"/>
    </location>
</feature>
<dbReference type="RefSeq" id="WP_312893999.1">
    <property type="nucleotide sequence ID" value="NZ_JACHDO010000001.1"/>
</dbReference>
<feature type="transmembrane region" description="Helical" evidence="2">
    <location>
        <begin position="108"/>
        <end position="132"/>
    </location>
</feature>
<protein>
    <recommendedName>
        <fullName evidence="5">DUF3105 domain-containing protein</fullName>
    </recommendedName>
</protein>
<dbReference type="Proteomes" id="UP000579647">
    <property type="component" value="Unassembled WGS sequence"/>
</dbReference>